<evidence type="ECO:0000256" key="6">
    <source>
        <dbReference type="ARBA" id="ARBA00022964"/>
    </source>
</evidence>
<dbReference type="InterPro" id="IPR044862">
    <property type="entry name" value="Pro_4_hyd_alph_FE2OG_OXY"/>
</dbReference>
<dbReference type="PROSITE" id="PS51670">
    <property type="entry name" value="SHKT"/>
    <property type="match status" value="1"/>
</dbReference>
<dbReference type="SMART" id="SM00702">
    <property type="entry name" value="P4Hc"/>
    <property type="match status" value="1"/>
</dbReference>
<dbReference type="Pfam" id="PF13640">
    <property type="entry name" value="2OG-FeII_Oxy_3"/>
    <property type="match status" value="1"/>
</dbReference>
<evidence type="ECO:0000259" key="12">
    <source>
        <dbReference type="PROSITE" id="PS51471"/>
    </source>
</evidence>
<keyword evidence="17" id="KW-1185">Reference proteome</keyword>
<evidence type="ECO:0000256" key="9">
    <source>
        <dbReference type="ARBA" id="ARBA00023004"/>
    </source>
</evidence>
<feature type="domain" description="ShKT" evidence="13">
    <location>
        <begin position="17"/>
        <end position="51"/>
    </location>
</feature>
<evidence type="ECO:0000256" key="3">
    <source>
        <dbReference type="ARBA" id="ARBA00004308"/>
    </source>
</evidence>
<evidence type="ECO:0000256" key="5">
    <source>
        <dbReference type="ARBA" id="ARBA00022723"/>
    </source>
</evidence>
<protein>
    <submittedName>
        <fullName evidence="16">Fe2OG dioxygenase domain-containing protein</fullName>
    </submittedName>
</protein>
<dbReference type="GO" id="GO:0005506">
    <property type="term" value="F:iron ion binding"/>
    <property type="evidence" value="ECO:0007669"/>
    <property type="project" value="InterPro"/>
</dbReference>
<dbReference type="PANTHER" id="PTHR10869:SF233">
    <property type="entry name" value="FE2OG DIOXYGENASE DOMAIN-CONTAINING PROTEIN"/>
    <property type="match status" value="1"/>
</dbReference>
<dbReference type="PANTHER" id="PTHR10869">
    <property type="entry name" value="PROLYL 4-HYDROXYLASE ALPHA SUBUNIT"/>
    <property type="match status" value="1"/>
</dbReference>
<dbReference type="GO" id="GO:0016020">
    <property type="term" value="C:membrane"/>
    <property type="evidence" value="ECO:0007669"/>
    <property type="project" value="UniProtKB-SubCell"/>
</dbReference>
<evidence type="ECO:0000313" key="15">
    <source>
        <dbReference type="EMBL" id="CAL1128137.1"/>
    </source>
</evidence>
<evidence type="ECO:0000313" key="16">
    <source>
        <dbReference type="EMBL" id="CAL4762074.1"/>
    </source>
</evidence>
<dbReference type="EMBL" id="CAMXCT020000157">
    <property type="protein sequence ID" value="CAL1128137.1"/>
    <property type="molecule type" value="Genomic_DNA"/>
</dbReference>
<dbReference type="EMBL" id="CAMXCT010000157">
    <property type="protein sequence ID" value="CAI3974762.1"/>
    <property type="molecule type" value="Genomic_DNA"/>
</dbReference>
<dbReference type="InterPro" id="IPR003582">
    <property type="entry name" value="ShKT_dom"/>
</dbReference>
<reference evidence="14" key="1">
    <citation type="submission" date="2022-10" db="EMBL/GenBank/DDBJ databases">
        <authorList>
            <person name="Chen Y."/>
            <person name="Dougan E. K."/>
            <person name="Chan C."/>
            <person name="Rhodes N."/>
            <person name="Thang M."/>
        </authorList>
    </citation>
    <scope>NUCLEOTIDE SEQUENCE</scope>
</reference>
<keyword evidence="4" id="KW-0812">Transmembrane</keyword>
<evidence type="ECO:0000313" key="14">
    <source>
        <dbReference type="EMBL" id="CAI3974762.1"/>
    </source>
</evidence>
<dbReference type="GO" id="GO:0004656">
    <property type="term" value="F:procollagen-proline 4-dioxygenase activity"/>
    <property type="evidence" value="ECO:0007669"/>
    <property type="project" value="TreeGrafter"/>
</dbReference>
<evidence type="ECO:0000256" key="7">
    <source>
        <dbReference type="ARBA" id="ARBA00022989"/>
    </source>
</evidence>
<comment type="subcellular location">
    <subcellularLocation>
        <location evidence="3">Endomembrane system</location>
    </subcellularLocation>
    <subcellularLocation>
        <location evidence="2">Membrane</location>
        <topology evidence="2">Single-pass membrane protein</topology>
    </subcellularLocation>
</comment>
<evidence type="ECO:0000256" key="4">
    <source>
        <dbReference type="ARBA" id="ARBA00022692"/>
    </source>
</evidence>
<dbReference type="Proteomes" id="UP001152797">
    <property type="component" value="Unassembled WGS sequence"/>
</dbReference>
<keyword evidence="8" id="KW-0560">Oxidoreductase</keyword>
<keyword evidence="11" id="KW-0732">Signal</keyword>
<dbReference type="InterPro" id="IPR045054">
    <property type="entry name" value="P4HA-like"/>
</dbReference>
<keyword evidence="6 16" id="KW-0223">Dioxygenase</keyword>
<comment type="cofactor">
    <cofactor evidence="1">
        <name>L-ascorbate</name>
        <dbReference type="ChEBI" id="CHEBI:38290"/>
    </cofactor>
</comment>
<comment type="caution">
    <text evidence="14">The sequence shown here is derived from an EMBL/GenBank/DDBJ whole genome shotgun (WGS) entry which is preliminary data.</text>
</comment>
<feature type="chain" id="PRO_5043269521" evidence="11">
    <location>
        <begin position="17"/>
        <end position="296"/>
    </location>
</feature>
<dbReference type="Pfam" id="PF01549">
    <property type="entry name" value="ShK"/>
    <property type="match status" value="1"/>
</dbReference>
<keyword evidence="7" id="KW-1133">Transmembrane helix</keyword>
<dbReference type="PROSITE" id="PS51471">
    <property type="entry name" value="FE2OG_OXY"/>
    <property type="match status" value="1"/>
</dbReference>
<dbReference type="InterPro" id="IPR005123">
    <property type="entry name" value="Oxoglu/Fe-dep_dioxygenase_dom"/>
</dbReference>
<keyword evidence="5" id="KW-0479">Metal-binding</keyword>
<sequence>MQLLLNLLWLLPLGLTCQDFHDSCAAWAKHGECEQNPAYMKVQCAMACNSCDWFTSRCLSRESMQGIAADVASRALRNAAGVAPGVRVLAEDPFVLAFDNFLNSKEIAAFKHYFAAASLTRSQEGNQVTGRRTSTQMWCNSDECLGDRLIDGVHQRIINLTAVPKSHAEHFQLVQYDVGQFYQVHHDQNSAPDTLAGVRLSTFFLYVQTPEMGGATVFPDLGIKVEPVAGLALWWPNVHDDLGTDFRTRHEAQTVQQGVKWVANLWLHQYDFRGPYSNGCDMAKKISASTDAKSEL</sequence>
<evidence type="ECO:0000256" key="11">
    <source>
        <dbReference type="SAM" id="SignalP"/>
    </source>
</evidence>
<name>A0A9P1BJY7_9DINO</name>
<dbReference type="GO" id="GO:0031418">
    <property type="term" value="F:L-ascorbic acid binding"/>
    <property type="evidence" value="ECO:0007669"/>
    <property type="project" value="InterPro"/>
</dbReference>
<organism evidence="14">
    <name type="scientific">Cladocopium goreaui</name>
    <dbReference type="NCBI Taxonomy" id="2562237"/>
    <lineage>
        <taxon>Eukaryota</taxon>
        <taxon>Sar</taxon>
        <taxon>Alveolata</taxon>
        <taxon>Dinophyceae</taxon>
        <taxon>Suessiales</taxon>
        <taxon>Symbiodiniaceae</taxon>
        <taxon>Cladocopium</taxon>
    </lineage>
</organism>
<dbReference type="GO" id="GO:0005783">
    <property type="term" value="C:endoplasmic reticulum"/>
    <property type="evidence" value="ECO:0007669"/>
    <property type="project" value="TreeGrafter"/>
</dbReference>
<dbReference type="SMART" id="SM00254">
    <property type="entry name" value="ShKT"/>
    <property type="match status" value="1"/>
</dbReference>
<gene>
    <name evidence="14" type="ORF">C1SCF055_LOCUS3138</name>
</gene>
<evidence type="ECO:0000256" key="1">
    <source>
        <dbReference type="ARBA" id="ARBA00001961"/>
    </source>
</evidence>
<reference evidence="15" key="2">
    <citation type="submission" date="2024-04" db="EMBL/GenBank/DDBJ databases">
        <authorList>
            <person name="Chen Y."/>
            <person name="Shah S."/>
            <person name="Dougan E. K."/>
            <person name="Thang M."/>
            <person name="Chan C."/>
        </authorList>
    </citation>
    <scope>NUCLEOTIDE SEQUENCE [LARGE SCALE GENOMIC DNA]</scope>
</reference>
<feature type="signal peptide" evidence="11">
    <location>
        <begin position="1"/>
        <end position="16"/>
    </location>
</feature>
<dbReference type="EMBL" id="CAMXCT030000157">
    <property type="protein sequence ID" value="CAL4762074.1"/>
    <property type="molecule type" value="Genomic_DNA"/>
</dbReference>
<evidence type="ECO:0000259" key="13">
    <source>
        <dbReference type="PROSITE" id="PS51670"/>
    </source>
</evidence>
<dbReference type="OrthoDB" id="10259408at2759"/>
<dbReference type="AlphaFoldDB" id="A0A9P1BJY7"/>
<dbReference type="Gene3D" id="2.60.120.620">
    <property type="entry name" value="q2cbj1_9rhob like domain"/>
    <property type="match status" value="1"/>
</dbReference>
<feature type="domain" description="Fe2OG dioxygenase" evidence="12">
    <location>
        <begin position="167"/>
        <end position="269"/>
    </location>
</feature>
<dbReference type="InterPro" id="IPR006620">
    <property type="entry name" value="Pro_4_hyd_alph"/>
</dbReference>
<accession>A0A9P1BJY7</accession>
<evidence type="ECO:0000313" key="17">
    <source>
        <dbReference type="Proteomes" id="UP001152797"/>
    </source>
</evidence>
<keyword evidence="10" id="KW-0472">Membrane</keyword>
<evidence type="ECO:0000256" key="2">
    <source>
        <dbReference type="ARBA" id="ARBA00004167"/>
    </source>
</evidence>
<evidence type="ECO:0000256" key="8">
    <source>
        <dbReference type="ARBA" id="ARBA00023002"/>
    </source>
</evidence>
<proteinExistence type="predicted"/>
<keyword evidence="9" id="KW-0408">Iron</keyword>
<evidence type="ECO:0000256" key="10">
    <source>
        <dbReference type="ARBA" id="ARBA00023136"/>
    </source>
</evidence>